<evidence type="ECO:0000256" key="9">
    <source>
        <dbReference type="RuleBase" id="RU000488"/>
    </source>
</evidence>
<accession>A0A6J2JJK4</accession>
<dbReference type="InterPro" id="IPR018108">
    <property type="entry name" value="MCP_transmembrane"/>
</dbReference>
<evidence type="ECO:0000313" key="11">
    <source>
        <dbReference type="RefSeq" id="XP_028029197.1"/>
    </source>
</evidence>
<keyword evidence="10" id="KW-1185">Reference proteome</keyword>
<dbReference type="KEGG" id="bman:114242296"/>
<organism evidence="10 11">
    <name type="scientific">Bombyx mandarina</name>
    <name type="common">Wild silk moth</name>
    <name type="synonym">Wild silkworm</name>
    <dbReference type="NCBI Taxonomy" id="7092"/>
    <lineage>
        <taxon>Eukaryota</taxon>
        <taxon>Metazoa</taxon>
        <taxon>Ecdysozoa</taxon>
        <taxon>Arthropoda</taxon>
        <taxon>Hexapoda</taxon>
        <taxon>Insecta</taxon>
        <taxon>Pterygota</taxon>
        <taxon>Neoptera</taxon>
        <taxon>Endopterygota</taxon>
        <taxon>Lepidoptera</taxon>
        <taxon>Glossata</taxon>
        <taxon>Ditrysia</taxon>
        <taxon>Bombycoidea</taxon>
        <taxon>Bombycidae</taxon>
        <taxon>Bombycinae</taxon>
        <taxon>Bombyx</taxon>
    </lineage>
</organism>
<feature type="repeat" description="Solcar" evidence="8">
    <location>
        <begin position="109"/>
        <end position="199"/>
    </location>
</feature>
<dbReference type="Pfam" id="PF00153">
    <property type="entry name" value="Mito_carr"/>
    <property type="match status" value="3"/>
</dbReference>
<dbReference type="InterPro" id="IPR050391">
    <property type="entry name" value="Mito_Metabolite_Transporter"/>
</dbReference>
<evidence type="ECO:0000313" key="10">
    <source>
        <dbReference type="Proteomes" id="UP000504629"/>
    </source>
</evidence>
<name>A0A6J2JJK4_BOMMA</name>
<evidence type="ECO:0000256" key="5">
    <source>
        <dbReference type="ARBA" id="ARBA00022737"/>
    </source>
</evidence>
<keyword evidence="3 9" id="KW-0813">Transport</keyword>
<dbReference type="OrthoDB" id="448427at2759"/>
<evidence type="ECO:0000256" key="6">
    <source>
        <dbReference type="ARBA" id="ARBA00022989"/>
    </source>
</evidence>
<dbReference type="Proteomes" id="UP000504629">
    <property type="component" value="Unplaced"/>
</dbReference>
<keyword evidence="4 8" id="KW-0812">Transmembrane</keyword>
<evidence type="ECO:0000256" key="1">
    <source>
        <dbReference type="ARBA" id="ARBA00004141"/>
    </source>
</evidence>
<protein>
    <submittedName>
        <fullName evidence="11">Mitochondrial 2-oxoglutarate/malate carrier protein-like</fullName>
    </submittedName>
</protein>
<dbReference type="PANTHER" id="PTHR45618">
    <property type="entry name" value="MITOCHONDRIAL DICARBOXYLATE CARRIER-RELATED"/>
    <property type="match status" value="1"/>
</dbReference>
<evidence type="ECO:0000256" key="4">
    <source>
        <dbReference type="ARBA" id="ARBA00022692"/>
    </source>
</evidence>
<dbReference type="PROSITE" id="PS50920">
    <property type="entry name" value="SOLCAR"/>
    <property type="match status" value="3"/>
</dbReference>
<evidence type="ECO:0000256" key="7">
    <source>
        <dbReference type="ARBA" id="ARBA00023136"/>
    </source>
</evidence>
<reference evidence="11" key="1">
    <citation type="submission" date="2025-08" db="UniProtKB">
        <authorList>
            <consortium name="RefSeq"/>
        </authorList>
    </citation>
    <scope>IDENTIFICATION</scope>
    <source>
        <tissue evidence="11">Silk gland</tissue>
    </source>
</reference>
<feature type="repeat" description="Solcar" evidence="8">
    <location>
        <begin position="207"/>
        <end position="290"/>
    </location>
</feature>
<keyword evidence="6" id="KW-1133">Transmembrane helix</keyword>
<dbReference type="SMR" id="A0A6J2JJK4"/>
<keyword evidence="7 8" id="KW-0472">Membrane</keyword>
<feature type="repeat" description="Solcar" evidence="8">
    <location>
        <begin position="14"/>
        <end position="97"/>
    </location>
</feature>
<dbReference type="GeneID" id="114242296"/>
<dbReference type="SUPFAM" id="SSF103506">
    <property type="entry name" value="Mitochondrial carrier"/>
    <property type="match status" value="1"/>
</dbReference>
<dbReference type="InterPro" id="IPR023395">
    <property type="entry name" value="MCP_dom_sf"/>
</dbReference>
<dbReference type="RefSeq" id="XP_028029197.1">
    <property type="nucleotide sequence ID" value="XM_028173396.1"/>
</dbReference>
<dbReference type="AlphaFoldDB" id="A0A6J2JJK4"/>
<dbReference type="Gene3D" id="1.50.40.10">
    <property type="entry name" value="Mitochondrial carrier domain"/>
    <property type="match status" value="1"/>
</dbReference>
<keyword evidence="5" id="KW-0677">Repeat</keyword>
<comment type="subcellular location">
    <subcellularLocation>
        <location evidence="1">Membrane</location>
        <topology evidence="1">Multi-pass membrane protein</topology>
    </subcellularLocation>
</comment>
<comment type="similarity">
    <text evidence="2 9">Belongs to the mitochondrial carrier (TC 2.A.29) family.</text>
</comment>
<evidence type="ECO:0000256" key="3">
    <source>
        <dbReference type="ARBA" id="ARBA00022448"/>
    </source>
</evidence>
<evidence type="ECO:0000256" key="8">
    <source>
        <dbReference type="PROSITE-ProRule" id="PRU00282"/>
    </source>
</evidence>
<sequence length="302" mass="34572">MEKHDKKIHGFEDIPLSTRVALGTVAGMTATTILHPLDLAKVRMQVCDHPGSTLNVIRHVGRCEGYGSLYTGLSAALLRQATYTSTRLAVFYFLYDEYRRKYCKAPCLNEKIIMGMYAGLAGAFIGNPSEVALVRLMADGPRYCCYYYCRPYTGTFDAICKIIRYESISGLWRGGVLTSGRSLIVTAAQIGSYAKTRRALQENKVAKGLELHFYTSMISSFIAAVISLPIDHIKTRYQVRSDCVTQKEILADTRRNRGIFGLWRGFTPYYLRMAFHTFITFYLLEQFFEMYQKWEEHERKLR</sequence>
<gene>
    <name evidence="11" type="primary">LOC114242296</name>
</gene>
<evidence type="ECO:0000256" key="2">
    <source>
        <dbReference type="ARBA" id="ARBA00006375"/>
    </source>
</evidence>
<dbReference type="GO" id="GO:0016020">
    <property type="term" value="C:membrane"/>
    <property type="evidence" value="ECO:0007669"/>
    <property type="project" value="UniProtKB-SubCell"/>
</dbReference>
<proteinExistence type="inferred from homology"/>